<comment type="subcellular location">
    <subcellularLocation>
        <location evidence="1">Cell membrane</location>
        <topology evidence="1">Multi-pass membrane protein</topology>
    </subcellularLocation>
</comment>
<dbReference type="InterPro" id="IPR005495">
    <property type="entry name" value="LptG/LptF_permease"/>
</dbReference>
<organism evidence="7 8">
    <name type="scientific">Hydrogenobacter hydrogenophilus</name>
    <dbReference type="NCBI Taxonomy" id="35835"/>
    <lineage>
        <taxon>Bacteria</taxon>
        <taxon>Pseudomonadati</taxon>
        <taxon>Aquificota</taxon>
        <taxon>Aquificia</taxon>
        <taxon>Aquificales</taxon>
        <taxon>Aquificaceae</taxon>
        <taxon>Hydrogenobacter</taxon>
    </lineage>
</organism>
<feature type="transmembrane region" description="Helical" evidence="6">
    <location>
        <begin position="6"/>
        <end position="28"/>
    </location>
</feature>
<feature type="transmembrane region" description="Helical" evidence="6">
    <location>
        <begin position="263"/>
        <end position="280"/>
    </location>
</feature>
<dbReference type="RefSeq" id="WP_096601834.1">
    <property type="nucleotide sequence ID" value="NZ_OBEN01000004.1"/>
</dbReference>
<dbReference type="Pfam" id="PF03739">
    <property type="entry name" value="LptF_LptG"/>
    <property type="match status" value="1"/>
</dbReference>
<dbReference type="PANTHER" id="PTHR33529">
    <property type="entry name" value="SLR0882 PROTEIN-RELATED"/>
    <property type="match status" value="1"/>
</dbReference>
<evidence type="ECO:0000256" key="6">
    <source>
        <dbReference type="SAM" id="Phobius"/>
    </source>
</evidence>
<dbReference type="GO" id="GO:0043190">
    <property type="term" value="C:ATP-binding cassette (ABC) transporter complex"/>
    <property type="evidence" value="ECO:0007669"/>
    <property type="project" value="TreeGrafter"/>
</dbReference>
<proteinExistence type="predicted"/>
<gene>
    <name evidence="7" type="ORF">SAMN06265353_0951</name>
</gene>
<evidence type="ECO:0000256" key="1">
    <source>
        <dbReference type="ARBA" id="ARBA00004651"/>
    </source>
</evidence>
<keyword evidence="3 6" id="KW-0812">Transmembrane</keyword>
<evidence type="ECO:0000256" key="5">
    <source>
        <dbReference type="ARBA" id="ARBA00023136"/>
    </source>
</evidence>
<evidence type="ECO:0000313" key="8">
    <source>
        <dbReference type="Proteomes" id="UP000218627"/>
    </source>
</evidence>
<dbReference type="OrthoDB" id="11987at2"/>
<feature type="transmembrane region" description="Helical" evidence="6">
    <location>
        <begin position="49"/>
        <end position="73"/>
    </location>
</feature>
<evidence type="ECO:0000256" key="4">
    <source>
        <dbReference type="ARBA" id="ARBA00022989"/>
    </source>
</evidence>
<feature type="transmembrane region" description="Helical" evidence="6">
    <location>
        <begin position="93"/>
        <end position="117"/>
    </location>
</feature>
<keyword evidence="5 6" id="KW-0472">Membrane</keyword>
<protein>
    <submittedName>
        <fullName evidence="7">Predicted permease YjgP/YjgQ family protein</fullName>
    </submittedName>
</protein>
<dbReference type="GO" id="GO:0015920">
    <property type="term" value="P:lipopolysaccharide transport"/>
    <property type="evidence" value="ECO:0007669"/>
    <property type="project" value="TreeGrafter"/>
</dbReference>
<feature type="transmembrane region" description="Helical" evidence="6">
    <location>
        <begin position="234"/>
        <end position="251"/>
    </location>
</feature>
<dbReference type="PANTHER" id="PTHR33529:SF6">
    <property type="entry name" value="YJGP_YJGQ FAMILY PERMEASE"/>
    <property type="match status" value="1"/>
</dbReference>
<evidence type="ECO:0000313" key="7">
    <source>
        <dbReference type="EMBL" id="SNZ14005.1"/>
    </source>
</evidence>
<reference evidence="8" key="1">
    <citation type="submission" date="2017-09" db="EMBL/GenBank/DDBJ databases">
        <authorList>
            <person name="Varghese N."/>
            <person name="Submissions S."/>
        </authorList>
    </citation>
    <scope>NUCLEOTIDE SEQUENCE [LARGE SCALE GENOMIC DNA]</scope>
    <source>
        <strain evidence="8">DSM 2913</strain>
    </source>
</reference>
<name>A0A285NX06_9AQUI</name>
<dbReference type="Proteomes" id="UP000218627">
    <property type="component" value="Unassembled WGS sequence"/>
</dbReference>
<dbReference type="EMBL" id="OBEN01000004">
    <property type="protein sequence ID" value="SNZ14005.1"/>
    <property type="molecule type" value="Genomic_DNA"/>
</dbReference>
<dbReference type="AlphaFoldDB" id="A0A285NX06"/>
<accession>A0A285NX06</accession>
<sequence length="284" mass="33507">MLWSFLSWKLIKMSIIISFVLSLAFILFQFFRIDNIVLSLPLRETLPFLVLWIFYSLFYFLPTSLFVSSSVVFFELKDTEKLNVIESFGISPYFAYLQTLIRCAPIFLFLVFTSFILHEEDISFMRNYLTYKYYLNMVYSIPEKTFSTVGDMTLYTDGRTGNYLSNVFFKKERILVVAKSAHIEKDTLIFTEGSLLSEENNKFYLTSFWEYRLSLGKFVSLERNKEKLKRDQKLNLLNSLLSPMLITLGFLISKKTDRSTRLYYSVGVLSVFYQFFLLTIKPLL</sequence>
<evidence type="ECO:0000256" key="3">
    <source>
        <dbReference type="ARBA" id="ARBA00022692"/>
    </source>
</evidence>
<evidence type="ECO:0000256" key="2">
    <source>
        <dbReference type="ARBA" id="ARBA00022475"/>
    </source>
</evidence>
<keyword evidence="2" id="KW-1003">Cell membrane</keyword>
<keyword evidence="4 6" id="KW-1133">Transmembrane helix</keyword>
<keyword evidence="8" id="KW-1185">Reference proteome</keyword>